<dbReference type="Gene3D" id="3.40.50.1820">
    <property type="entry name" value="alpha/beta hydrolase"/>
    <property type="match status" value="1"/>
</dbReference>
<feature type="active site" description="Charge relay system" evidence="1">
    <location>
        <position position="223"/>
    </location>
</feature>
<evidence type="ECO:0000259" key="2">
    <source>
        <dbReference type="Pfam" id="PF12146"/>
    </source>
</evidence>
<feature type="domain" description="Serine aminopeptidase S33" evidence="2">
    <location>
        <begin position="16"/>
        <end position="226"/>
    </location>
</feature>
<accession>A0A1H0D8Y3</accession>
<dbReference type="STRING" id="745820.SAMN04488053_102388"/>
<dbReference type="Pfam" id="PF12146">
    <property type="entry name" value="Hydrolase_4"/>
    <property type="match status" value="1"/>
</dbReference>
<proteinExistence type="predicted"/>
<keyword evidence="4" id="KW-1185">Reference proteome</keyword>
<dbReference type="OrthoDB" id="9800213at2"/>
<dbReference type="EMBL" id="FNIL01000002">
    <property type="protein sequence ID" value="SDN66613.1"/>
    <property type="molecule type" value="Genomic_DNA"/>
</dbReference>
<organism evidence="3 4">
    <name type="scientific">Alkalicoccus daliensis</name>
    <dbReference type="NCBI Taxonomy" id="745820"/>
    <lineage>
        <taxon>Bacteria</taxon>
        <taxon>Bacillati</taxon>
        <taxon>Bacillota</taxon>
        <taxon>Bacilli</taxon>
        <taxon>Bacillales</taxon>
        <taxon>Bacillaceae</taxon>
        <taxon>Alkalicoccus</taxon>
    </lineage>
</organism>
<protein>
    <submittedName>
        <fullName evidence="3">Carboxylesterase</fullName>
    </submittedName>
</protein>
<dbReference type="AlphaFoldDB" id="A0A1H0D8Y3"/>
<dbReference type="Proteomes" id="UP000198778">
    <property type="component" value="Unassembled WGS sequence"/>
</dbReference>
<gene>
    <name evidence="3" type="ORF">SAMN04488053_102388</name>
</gene>
<dbReference type="GO" id="GO:0052689">
    <property type="term" value="F:carboxylic ester hydrolase activity"/>
    <property type="evidence" value="ECO:0007669"/>
    <property type="project" value="InterPro"/>
</dbReference>
<evidence type="ECO:0000313" key="4">
    <source>
        <dbReference type="Proteomes" id="UP000198778"/>
    </source>
</evidence>
<dbReference type="PANTHER" id="PTHR46623">
    <property type="entry name" value="CARBOXYMETHYLENEBUTENOLIDASE-RELATED"/>
    <property type="match status" value="1"/>
</dbReference>
<dbReference type="InterPro" id="IPR051049">
    <property type="entry name" value="Dienelactone_hydrolase-like"/>
</dbReference>
<evidence type="ECO:0000313" key="3">
    <source>
        <dbReference type="EMBL" id="SDN66613.1"/>
    </source>
</evidence>
<dbReference type="RefSeq" id="WP_090841779.1">
    <property type="nucleotide sequence ID" value="NZ_FNIL01000002.1"/>
</dbReference>
<evidence type="ECO:0000256" key="1">
    <source>
        <dbReference type="PIRSR" id="PIRSR017388-1"/>
    </source>
</evidence>
<dbReference type="InterPro" id="IPR012354">
    <property type="entry name" value="Esterase_lipase"/>
</dbReference>
<dbReference type="InterPro" id="IPR029058">
    <property type="entry name" value="AB_hydrolase_fold"/>
</dbReference>
<name>A0A1H0D8Y3_9BACI</name>
<reference evidence="4" key="1">
    <citation type="submission" date="2016-10" db="EMBL/GenBank/DDBJ databases">
        <authorList>
            <person name="Varghese N."/>
            <person name="Submissions S."/>
        </authorList>
    </citation>
    <scope>NUCLEOTIDE SEQUENCE [LARGE SCALE GENOMIC DNA]</scope>
    <source>
        <strain evidence="4">CGMCC 1.10369</strain>
    </source>
</reference>
<dbReference type="PIRSF" id="PIRSF017388">
    <property type="entry name" value="Esterase_lipase"/>
    <property type="match status" value="1"/>
</dbReference>
<dbReference type="InterPro" id="IPR022742">
    <property type="entry name" value="Hydrolase_4"/>
</dbReference>
<sequence>MKIKTPSSFNLGSGKHGAVLLLHGFTGSTLEVKKLGRHLAEEGYFVYSPLYSGHGGPAEQLLETSPHRWWLEAVEALKWLREEGYEEITVAGVSLGGLLALRLAAHYPVQAAVSMCAPFHAKNLKELLQRVETYAFRYKQLEGKNEQEISEETQGWNHVFKEFLTELQELLVTSNEEVKQVQVPTLMMQGELDEPVYISSAKEMLAQVASSHKELQLYKRSGHILTIGEEKEVVFKEASHFLSRYHTVKS</sequence>
<dbReference type="PANTHER" id="PTHR46623:SF7">
    <property type="entry name" value="CARBOXYMETHYLENEBUTENOLIDASE"/>
    <property type="match status" value="1"/>
</dbReference>
<feature type="active site" description="Charge relay system" evidence="1">
    <location>
        <position position="193"/>
    </location>
</feature>
<feature type="active site" description="Nucleophile" evidence="1">
    <location>
        <position position="94"/>
    </location>
</feature>
<dbReference type="SUPFAM" id="SSF53474">
    <property type="entry name" value="alpha/beta-Hydrolases"/>
    <property type="match status" value="1"/>
</dbReference>